<dbReference type="InterPro" id="IPR001173">
    <property type="entry name" value="Glyco_trans_2-like"/>
</dbReference>
<protein>
    <submittedName>
        <fullName evidence="6">Glycosyltransferase family 2 protein</fullName>
    </submittedName>
</protein>
<reference evidence="6" key="1">
    <citation type="submission" date="2020-05" db="EMBL/GenBank/DDBJ databases">
        <authorList>
            <person name="Zhu T."/>
            <person name="Keshari N."/>
            <person name="Lu X."/>
        </authorList>
    </citation>
    <scope>NUCLEOTIDE SEQUENCE</scope>
    <source>
        <strain evidence="6">NK1-22</strain>
    </source>
</reference>
<dbReference type="InterPro" id="IPR029044">
    <property type="entry name" value="Nucleotide-diphossugar_trans"/>
</dbReference>
<organism evidence="6">
    <name type="scientific">Thermoleptolyngbya oregonensis NK1-22</name>
    <dbReference type="NCBI Taxonomy" id="2547457"/>
    <lineage>
        <taxon>Bacteria</taxon>
        <taxon>Bacillati</taxon>
        <taxon>Cyanobacteriota</taxon>
        <taxon>Cyanophyceae</taxon>
        <taxon>Oculatellales</taxon>
        <taxon>Oculatellaceae</taxon>
        <taxon>Thermoleptolyngbya</taxon>
    </lineage>
</organism>
<sequence length="298" mass="33618">MTERPLAYIVIPVHNRKVTTLNCLQHLQTNGDLQRYQVVIVDDGSTDGTADAVQAAYPEVVILQGDGTLWWTGGTAMGMEYAYRQGAKYIIWMNDDCMPLPGTLPSLVDFMQTHPNTLAAPTCYAGELDEATIQHNGFQNRQGCAAKPGECLEVNGMSGWCVGMPATVISHVGLPDTQRFPHYSGDDMYTLRATRAGFKAYLIGDLPLVLFGPVHARLHFKDYFRPGQTPAQILTALFWDKKSPYRLPTRFFVFIERYGFLAGLPLFLAKLMAWIWQYSKLQLEFWFKPDRFSMRSSV</sequence>
<feature type="domain" description="Glycosyltransferase 2-like" evidence="5">
    <location>
        <begin position="9"/>
        <end position="137"/>
    </location>
</feature>
<evidence type="ECO:0000256" key="2">
    <source>
        <dbReference type="ARBA" id="ARBA00006739"/>
    </source>
</evidence>
<comment type="similarity">
    <text evidence="2">Belongs to the glycosyltransferase 2 family.</text>
</comment>
<keyword evidence="4" id="KW-0808">Transferase</keyword>
<dbReference type="EMBL" id="CP053540">
    <property type="protein sequence ID" value="WOB43928.1"/>
    <property type="molecule type" value="Genomic_DNA"/>
</dbReference>
<dbReference type="GO" id="GO:0016757">
    <property type="term" value="F:glycosyltransferase activity"/>
    <property type="evidence" value="ECO:0007669"/>
    <property type="project" value="UniProtKB-KW"/>
</dbReference>
<gene>
    <name evidence="6" type="ORF">HNI00_12810</name>
</gene>
<evidence type="ECO:0000256" key="3">
    <source>
        <dbReference type="ARBA" id="ARBA00022676"/>
    </source>
</evidence>
<dbReference type="PANTHER" id="PTHR43179:SF12">
    <property type="entry name" value="GALACTOFURANOSYLTRANSFERASE GLFT2"/>
    <property type="match status" value="1"/>
</dbReference>
<dbReference type="Gene3D" id="3.90.550.10">
    <property type="entry name" value="Spore Coat Polysaccharide Biosynthesis Protein SpsA, Chain A"/>
    <property type="match status" value="1"/>
</dbReference>
<proteinExistence type="inferred from homology"/>
<dbReference type="SUPFAM" id="SSF53448">
    <property type="entry name" value="Nucleotide-diphospho-sugar transferases"/>
    <property type="match status" value="1"/>
</dbReference>
<evidence type="ECO:0000256" key="4">
    <source>
        <dbReference type="ARBA" id="ARBA00022679"/>
    </source>
</evidence>
<dbReference type="PANTHER" id="PTHR43179">
    <property type="entry name" value="RHAMNOSYLTRANSFERASE WBBL"/>
    <property type="match status" value="1"/>
</dbReference>
<keyword evidence="3" id="KW-0328">Glycosyltransferase</keyword>
<dbReference type="RefSeq" id="WP_316786717.1">
    <property type="nucleotide sequence ID" value="NZ_CP053540.1"/>
</dbReference>
<comment type="pathway">
    <text evidence="1">Cell wall biogenesis; cell wall polysaccharide biosynthesis.</text>
</comment>
<accession>A0AA96YA51</accession>
<evidence type="ECO:0000256" key="1">
    <source>
        <dbReference type="ARBA" id="ARBA00004776"/>
    </source>
</evidence>
<dbReference type="Pfam" id="PF00535">
    <property type="entry name" value="Glycos_transf_2"/>
    <property type="match status" value="1"/>
</dbReference>
<evidence type="ECO:0000313" key="6">
    <source>
        <dbReference type="EMBL" id="WOB43928.1"/>
    </source>
</evidence>
<name>A0AA96YA51_9CYAN</name>
<dbReference type="KEGG" id="tog:HNI00_12810"/>
<dbReference type="AlphaFoldDB" id="A0AA96YA51"/>
<evidence type="ECO:0000259" key="5">
    <source>
        <dbReference type="Pfam" id="PF00535"/>
    </source>
</evidence>